<evidence type="ECO:0000313" key="1">
    <source>
        <dbReference type="EMBL" id="KAL0125908.1"/>
    </source>
</evidence>
<evidence type="ECO:0000313" key="2">
    <source>
        <dbReference type="Proteomes" id="UP001430953"/>
    </source>
</evidence>
<proteinExistence type="predicted"/>
<reference evidence="1 2" key="1">
    <citation type="submission" date="2023-03" db="EMBL/GenBank/DDBJ databases">
        <title>High recombination rates correlate with genetic variation in Cardiocondyla obscurior ants.</title>
        <authorList>
            <person name="Errbii M."/>
        </authorList>
    </citation>
    <scope>NUCLEOTIDE SEQUENCE [LARGE SCALE GENOMIC DNA]</scope>
    <source>
        <strain evidence="1">Alpha-2009</strain>
        <tissue evidence="1">Whole body</tissue>
    </source>
</reference>
<dbReference type="AlphaFoldDB" id="A0AAW2GD08"/>
<comment type="caution">
    <text evidence="1">The sequence shown here is derived from an EMBL/GenBank/DDBJ whole genome shotgun (WGS) entry which is preliminary data.</text>
</comment>
<dbReference type="EMBL" id="JADYXP020000004">
    <property type="protein sequence ID" value="KAL0125908.1"/>
    <property type="molecule type" value="Genomic_DNA"/>
</dbReference>
<dbReference type="Proteomes" id="UP001430953">
    <property type="component" value="Unassembled WGS sequence"/>
</dbReference>
<keyword evidence="2" id="KW-1185">Reference proteome</keyword>
<gene>
    <name evidence="1" type="ORF">PUN28_004759</name>
</gene>
<name>A0AAW2GD08_9HYME</name>
<organism evidence="1 2">
    <name type="scientific">Cardiocondyla obscurior</name>
    <dbReference type="NCBI Taxonomy" id="286306"/>
    <lineage>
        <taxon>Eukaryota</taxon>
        <taxon>Metazoa</taxon>
        <taxon>Ecdysozoa</taxon>
        <taxon>Arthropoda</taxon>
        <taxon>Hexapoda</taxon>
        <taxon>Insecta</taxon>
        <taxon>Pterygota</taxon>
        <taxon>Neoptera</taxon>
        <taxon>Endopterygota</taxon>
        <taxon>Hymenoptera</taxon>
        <taxon>Apocrita</taxon>
        <taxon>Aculeata</taxon>
        <taxon>Formicoidea</taxon>
        <taxon>Formicidae</taxon>
        <taxon>Myrmicinae</taxon>
        <taxon>Cardiocondyla</taxon>
    </lineage>
</organism>
<accession>A0AAW2GD08</accession>
<protein>
    <submittedName>
        <fullName evidence="1">Uncharacterized protein</fullName>
    </submittedName>
</protein>
<sequence length="92" mass="11109">MDDLFTGYQETFYLELRKIYRLSGVRNLKSLLLSVPRELRVRRRGNFFFFPIPVINFQVVQLRPGTQERCYRRCSRTRRVVTQGTLTTLRTY</sequence>